<reference evidence="2 3" key="1">
    <citation type="submission" date="2014-11" db="EMBL/GenBank/DDBJ databases">
        <authorList>
            <person name="Zhu J."/>
            <person name="Qi W."/>
            <person name="Song R."/>
        </authorList>
    </citation>
    <scope>NUCLEOTIDE SEQUENCE [LARGE SCALE GENOMIC DNA]</scope>
</reference>
<dbReference type="VEuPathDB" id="CryptoDB:Vbra_15960"/>
<proteinExistence type="predicted"/>
<keyword evidence="3" id="KW-1185">Reference proteome</keyword>
<accession>A0A0G4FRG0</accession>
<feature type="region of interest" description="Disordered" evidence="1">
    <location>
        <begin position="411"/>
        <end position="458"/>
    </location>
</feature>
<feature type="compositionally biased region" description="Basic and acidic residues" evidence="1">
    <location>
        <begin position="183"/>
        <end position="198"/>
    </location>
</feature>
<protein>
    <submittedName>
        <fullName evidence="2">Uncharacterized protein</fullName>
    </submittedName>
</protein>
<feature type="compositionally biased region" description="Pro residues" evidence="1">
    <location>
        <begin position="436"/>
        <end position="445"/>
    </location>
</feature>
<dbReference type="AlphaFoldDB" id="A0A0G4FRG0"/>
<evidence type="ECO:0000256" key="1">
    <source>
        <dbReference type="SAM" id="MobiDB-lite"/>
    </source>
</evidence>
<feature type="region of interest" description="Disordered" evidence="1">
    <location>
        <begin position="605"/>
        <end position="631"/>
    </location>
</feature>
<feature type="region of interest" description="Disordered" evidence="1">
    <location>
        <begin position="178"/>
        <end position="201"/>
    </location>
</feature>
<dbReference type="InParanoid" id="A0A0G4FRG0"/>
<dbReference type="Proteomes" id="UP000041254">
    <property type="component" value="Unassembled WGS sequence"/>
</dbReference>
<evidence type="ECO:0000313" key="3">
    <source>
        <dbReference type="Proteomes" id="UP000041254"/>
    </source>
</evidence>
<organism evidence="2 3">
    <name type="scientific">Vitrella brassicaformis (strain CCMP3155)</name>
    <dbReference type="NCBI Taxonomy" id="1169540"/>
    <lineage>
        <taxon>Eukaryota</taxon>
        <taxon>Sar</taxon>
        <taxon>Alveolata</taxon>
        <taxon>Colpodellida</taxon>
        <taxon>Vitrellaceae</taxon>
        <taxon>Vitrella</taxon>
    </lineage>
</organism>
<sequence>MPLTEGGLFRLCIEQAASPSLPLAQLQQLWTALGKILLKEVGRGRVAHVPGLGRFFLTGGNGRPPVCAYVPGRSFVAKCQLLLSEAPPMPPPDGEEVQVKAVSLARSINYPPDVCEKAFNELLHQLSRYVRGELEEQAKIGASKGAMEQESAVSLQLRVGRLNIVNRVLNFTSAPAHTFSQSGRKEDQHSAREDETKSRVPTASAVVVPIGGILPGMTDQQADYKLDGSSTGRRVAMLAPAAEGLQQFSNKELEQYLYRRERGPGVMPESTDRKQLLAENRDLIKKRQSHARENRRSLRQQDTRMLHWHHCDLLQEFERQQTARRHSTMVAQAYQEACQKLPPRNKNLKHFIEAQENPRPSAGPDVWPFTAGDPYEERTRRFNEIRRAEMLERIEQERNRPSLHELAISGGAATARLPREPQRPEAVSDEPLTARPAPPSVPPLPIKEQTADRRGSVSSELMARVVPQVSSARPTFQTSTNDHYRAIHGGKHDPMVGVNLRKSVRRATKEIQRGLKDMAQQEERCKLFATQAAERAEQQAAMERAARHEHVEYLRQQMKEKEERKRREQLQLKMEEAPYYGPEERPKTKTRDDYVRYNKELEHEIQSHERTREEAKTKRIREEQEASLHQAQQFLKAKAEAEAIELKKREELFKQWQRQAHIKQRAKEMERYR</sequence>
<feature type="compositionally biased region" description="Basic and acidic residues" evidence="1">
    <location>
        <begin position="605"/>
        <end position="626"/>
    </location>
</feature>
<evidence type="ECO:0000313" key="2">
    <source>
        <dbReference type="EMBL" id="CEM16657.1"/>
    </source>
</evidence>
<gene>
    <name evidence="2" type="ORF">Vbra_15960</name>
</gene>
<dbReference type="EMBL" id="CDMY01000480">
    <property type="protein sequence ID" value="CEM16657.1"/>
    <property type="molecule type" value="Genomic_DNA"/>
</dbReference>
<name>A0A0G4FRG0_VITBC</name>